<accession>A0A1J7IQ66</accession>
<keyword evidence="1" id="KW-0472">Membrane</keyword>
<reference evidence="2 3" key="1">
    <citation type="submission" date="2016-10" db="EMBL/GenBank/DDBJ databases">
        <title>Draft genome sequence of Coniochaeta ligniaria NRRL30616, a lignocellulolytic fungus for bioabatement of inhibitors in plant biomass hydrolysates.</title>
        <authorList>
            <consortium name="DOE Joint Genome Institute"/>
            <person name="Jimenez D.J."/>
            <person name="Hector R.E."/>
            <person name="Riley R."/>
            <person name="Sun H."/>
            <person name="Grigoriev I.V."/>
            <person name="Van Elsas J.D."/>
            <person name="Nichols N.N."/>
        </authorList>
    </citation>
    <scope>NUCLEOTIDE SEQUENCE [LARGE SCALE GENOMIC DNA]</scope>
    <source>
        <strain evidence="2 3">NRRL 30616</strain>
    </source>
</reference>
<keyword evidence="1" id="KW-0812">Transmembrane</keyword>
<protein>
    <submittedName>
        <fullName evidence="2">Uncharacterized protein</fullName>
    </submittedName>
</protein>
<proteinExistence type="predicted"/>
<dbReference type="Proteomes" id="UP000182658">
    <property type="component" value="Unassembled WGS sequence"/>
</dbReference>
<feature type="transmembrane region" description="Helical" evidence="1">
    <location>
        <begin position="33"/>
        <end position="52"/>
    </location>
</feature>
<dbReference type="InParanoid" id="A0A1J7IQ66"/>
<keyword evidence="1" id="KW-1133">Transmembrane helix</keyword>
<organism evidence="2 3">
    <name type="scientific">Coniochaeta ligniaria NRRL 30616</name>
    <dbReference type="NCBI Taxonomy" id="1408157"/>
    <lineage>
        <taxon>Eukaryota</taxon>
        <taxon>Fungi</taxon>
        <taxon>Dikarya</taxon>
        <taxon>Ascomycota</taxon>
        <taxon>Pezizomycotina</taxon>
        <taxon>Sordariomycetes</taxon>
        <taxon>Sordariomycetidae</taxon>
        <taxon>Coniochaetales</taxon>
        <taxon>Coniochaetaceae</taxon>
        <taxon>Coniochaeta</taxon>
    </lineage>
</organism>
<dbReference type="EMBL" id="KV875097">
    <property type="protein sequence ID" value="OIW29759.1"/>
    <property type="molecule type" value="Genomic_DNA"/>
</dbReference>
<name>A0A1J7IQ66_9PEZI</name>
<gene>
    <name evidence="2" type="ORF">CONLIGDRAFT_631841</name>
</gene>
<evidence type="ECO:0000313" key="3">
    <source>
        <dbReference type="Proteomes" id="UP000182658"/>
    </source>
</evidence>
<evidence type="ECO:0000313" key="2">
    <source>
        <dbReference type="EMBL" id="OIW29759.1"/>
    </source>
</evidence>
<keyword evidence="3" id="KW-1185">Reference proteome</keyword>
<sequence length="71" mass="8229">MRTLLVLGLLAMLMLFWFIEWFTWFIWRARRLLLSLPLSLFVSAAFTILFGLGRRGLFLILFGGLLGGFAF</sequence>
<feature type="transmembrane region" description="Helical" evidence="1">
    <location>
        <begin position="7"/>
        <end position="27"/>
    </location>
</feature>
<dbReference type="AlphaFoldDB" id="A0A1J7IQ66"/>
<evidence type="ECO:0000256" key="1">
    <source>
        <dbReference type="SAM" id="Phobius"/>
    </source>
</evidence>